<organism evidence="1 2">
    <name type="scientific">Alloprevotella tannerae</name>
    <dbReference type="NCBI Taxonomy" id="76122"/>
    <lineage>
        <taxon>Bacteria</taxon>
        <taxon>Pseudomonadati</taxon>
        <taxon>Bacteroidota</taxon>
        <taxon>Bacteroidia</taxon>
        <taxon>Bacteroidales</taxon>
        <taxon>Prevotellaceae</taxon>
        <taxon>Alloprevotella</taxon>
    </lineage>
</organism>
<evidence type="ECO:0000313" key="1">
    <source>
        <dbReference type="EMBL" id="MBF0969565.1"/>
    </source>
</evidence>
<reference evidence="1" key="1">
    <citation type="submission" date="2020-04" db="EMBL/GenBank/DDBJ databases">
        <title>Deep metagenomics examines the oral microbiome during advanced dental caries in children, revealing novel taxa and co-occurrences with host molecules.</title>
        <authorList>
            <person name="Baker J.L."/>
            <person name="Morton J.T."/>
            <person name="Dinis M."/>
            <person name="Alvarez R."/>
            <person name="Tran N.C."/>
            <person name="Knight R."/>
            <person name="Edlund A."/>
        </authorList>
    </citation>
    <scope>NUCLEOTIDE SEQUENCE</scope>
    <source>
        <strain evidence="1">JCVI_34_bin.1</strain>
    </source>
</reference>
<gene>
    <name evidence="1" type="ORF">HXK21_00775</name>
</gene>
<comment type="caution">
    <text evidence="1">The sequence shown here is derived from an EMBL/GenBank/DDBJ whole genome shotgun (WGS) entry which is preliminary data.</text>
</comment>
<sequence length="424" mass="49617">MKIRKILRKCFLWAVAVLGICLLSGCFPGFNSRDEVMAYLKKKYPDRQIVLSQKYKTRRGLMEDWRIWSFTLSGNPKDTFQVASHIKSYPVPMLKTERSIFDNFEKVVVLRRSREFEQGPLRTLDAPTRRLWHSFSSSEFWLKPLYIDLETVDDVWRAKHLIDLFEQFLSEEIVESDTRYFLRMYIQGPCYALTPTSDSINFVSGLTIAKPGEKRPYYIQFQIYNQINRQVVCQQFYNEVMSYYQLMAAQGNGVNAINMQAWAEDYLQQVARLPSATPRERDTLETSLGIKDKGDGFLFIDTGQKPYMFVYSSERKEGSEKTIFFTYPQLRSFCQQSGLQVKGAGNHFSVTSIDGHRYEFSTTFYIKGKDEFDFDDYTCYYLRDGQKVVMEDIWSPQECIDDALIRRITGRDVKSMVVHTADKQ</sequence>
<dbReference type="EMBL" id="JABZGR010000001">
    <property type="protein sequence ID" value="MBF0969565.1"/>
    <property type="molecule type" value="Genomic_DNA"/>
</dbReference>
<proteinExistence type="predicted"/>
<evidence type="ECO:0000313" key="2">
    <source>
        <dbReference type="Proteomes" id="UP000704068"/>
    </source>
</evidence>
<dbReference type="Proteomes" id="UP000704068">
    <property type="component" value="Unassembled WGS sequence"/>
</dbReference>
<dbReference type="AlphaFoldDB" id="A0A929WWZ3"/>
<accession>A0A929WWZ3</accession>
<protein>
    <recommendedName>
        <fullName evidence="3">Lipoprotein</fullName>
    </recommendedName>
</protein>
<evidence type="ECO:0008006" key="3">
    <source>
        <dbReference type="Google" id="ProtNLM"/>
    </source>
</evidence>
<dbReference type="PROSITE" id="PS51257">
    <property type="entry name" value="PROKAR_LIPOPROTEIN"/>
    <property type="match status" value="1"/>
</dbReference>
<name>A0A929WWZ3_9BACT</name>